<dbReference type="AlphaFoldDB" id="A0A6G0WTL8"/>
<dbReference type="PANTHER" id="PTHR47169:SF2">
    <property type="entry name" value="OS01G0541250 PROTEIN"/>
    <property type="match status" value="1"/>
</dbReference>
<dbReference type="InterPro" id="IPR036397">
    <property type="entry name" value="RNaseH_sf"/>
</dbReference>
<dbReference type="GO" id="GO:0003676">
    <property type="term" value="F:nucleic acid binding"/>
    <property type="evidence" value="ECO:0007669"/>
    <property type="project" value="InterPro"/>
</dbReference>
<comment type="caution">
    <text evidence="2">The sequence shown here is derived from an EMBL/GenBank/DDBJ whole genome shotgun (WGS) entry which is preliminary data.</text>
</comment>
<dbReference type="PANTHER" id="PTHR47169">
    <property type="entry name" value="OS01G0541250 PROTEIN"/>
    <property type="match status" value="1"/>
</dbReference>
<protein>
    <recommendedName>
        <fullName evidence="4">Tc1-like transposase DDE domain-containing protein</fullName>
    </recommendedName>
</protein>
<name>A0A6G0WTL8_9STRA</name>
<organism evidence="2 3">
    <name type="scientific">Aphanomyces euteiches</name>
    <dbReference type="NCBI Taxonomy" id="100861"/>
    <lineage>
        <taxon>Eukaryota</taxon>
        <taxon>Sar</taxon>
        <taxon>Stramenopiles</taxon>
        <taxon>Oomycota</taxon>
        <taxon>Saprolegniomycetes</taxon>
        <taxon>Saprolegniales</taxon>
        <taxon>Verrucalvaceae</taxon>
        <taxon>Aphanomyces</taxon>
    </lineage>
</organism>
<proteinExistence type="predicted"/>
<evidence type="ECO:0008006" key="4">
    <source>
        <dbReference type="Google" id="ProtNLM"/>
    </source>
</evidence>
<gene>
    <name evidence="2" type="ORF">Ae201684_011824</name>
</gene>
<dbReference type="VEuPathDB" id="FungiDB:AeMF1_020114"/>
<evidence type="ECO:0000256" key="1">
    <source>
        <dbReference type="SAM" id="MobiDB-lite"/>
    </source>
</evidence>
<evidence type="ECO:0000313" key="2">
    <source>
        <dbReference type="EMBL" id="KAF0730822.1"/>
    </source>
</evidence>
<keyword evidence="3" id="KW-1185">Reference proteome</keyword>
<dbReference type="EMBL" id="VJMJ01000150">
    <property type="protein sequence ID" value="KAF0730822.1"/>
    <property type="molecule type" value="Genomic_DNA"/>
</dbReference>
<accession>A0A6G0WTL8</accession>
<dbReference type="Proteomes" id="UP000481153">
    <property type="component" value="Unassembled WGS sequence"/>
</dbReference>
<dbReference type="Gene3D" id="3.30.420.10">
    <property type="entry name" value="Ribonuclease H-like superfamily/Ribonuclease H"/>
    <property type="match status" value="1"/>
</dbReference>
<reference evidence="2 3" key="1">
    <citation type="submission" date="2019-07" db="EMBL/GenBank/DDBJ databases">
        <title>Genomics analysis of Aphanomyces spp. identifies a new class of oomycete effector associated with host adaptation.</title>
        <authorList>
            <person name="Gaulin E."/>
        </authorList>
    </citation>
    <scope>NUCLEOTIDE SEQUENCE [LARGE SCALE GENOMIC DNA]</scope>
    <source>
        <strain evidence="2 3">ATCC 201684</strain>
    </source>
</reference>
<feature type="region of interest" description="Disordered" evidence="1">
    <location>
        <begin position="1"/>
        <end position="26"/>
    </location>
</feature>
<evidence type="ECO:0000313" key="3">
    <source>
        <dbReference type="Proteomes" id="UP000481153"/>
    </source>
</evidence>
<sequence length="348" mass="39209">MSLSSTSSHEPSAIQSSSRSTRNLTVSDSPCINDCWRCPIVAMSNHNRTILRIWSRGRASHHDGHGPADDTSKIRGNCGKRKMWTQARVEAAIKAVSLSKRQTLRTLAVATNISAATLHRHMKTCPRFKARTSYDKPLLTEANMMARLKHALSFLQPLPSGNQSLVDMHNYVHVDEKWFYLEKVKRRFYVYDDEDLPSRRAKSKRFITKVMFVAAVARARFDYHTKKYFDGKLGVWPFVENIPAKHGSKNRLRGAIVTSPQILNTKVYADAILTKVVPAIKSKFPASDQHKGVIIQQDNAGPHMRVTTELLLANGIEGIQVANQPPNSPDFNILDLGFFNAIQSLQYQ</sequence>